<dbReference type="OrthoDB" id="8549922at2"/>
<dbReference type="InterPro" id="IPR001173">
    <property type="entry name" value="Glyco_trans_2-like"/>
</dbReference>
<protein>
    <submittedName>
        <fullName evidence="3">Glycosyltransferase involved in cell wall bisynthesis</fullName>
    </submittedName>
</protein>
<dbReference type="PANTHER" id="PTHR22916:SF3">
    <property type="entry name" value="UDP-GLCNAC:BETAGAL BETA-1,3-N-ACETYLGLUCOSAMINYLTRANSFERASE-LIKE PROTEIN 1"/>
    <property type="match status" value="1"/>
</dbReference>
<dbReference type="RefSeq" id="WP_093248179.1">
    <property type="nucleotide sequence ID" value="NZ_FNGP01000001.1"/>
</dbReference>
<evidence type="ECO:0000313" key="3">
    <source>
        <dbReference type="EMBL" id="SDL11075.1"/>
    </source>
</evidence>
<dbReference type="CDD" id="cd00761">
    <property type="entry name" value="Glyco_tranf_GTA_type"/>
    <property type="match status" value="1"/>
</dbReference>
<feature type="region of interest" description="Disordered" evidence="1">
    <location>
        <begin position="329"/>
        <end position="359"/>
    </location>
</feature>
<keyword evidence="4" id="KW-1185">Reference proteome</keyword>
<dbReference type="EMBL" id="FNGP01000001">
    <property type="protein sequence ID" value="SDL11075.1"/>
    <property type="molecule type" value="Genomic_DNA"/>
</dbReference>
<proteinExistence type="predicted"/>
<keyword evidence="3" id="KW-0808">Transferase</keyword>
<dbReference type="STRING" id="686624.SAMN04488242_0246"/>
<dbReference type="AlphaFoldDB" id="A0A1G9HE01"/>
<dbReference type="Gene3D" id="3.90.550.10">
    <property type="entry name" value="Spore Coat Polysaccharide Biosynthesis Protein SpsA, Chain A"/>
    <property type="match status" value="1"/>
</dbReference>
<name>A0A1G9HE01_9ACTN</name>
<evidence type="ECO:0000313" key="4">
    <source>
        <dbReference type="Proteomes" id="UP000199475"/>
    </source>
</evidence>
<organism evidence="3 4">
    <name type="scientific">Tessaracoccus oleiagri</name>
    <dbReference type="NCBI Taxonomy" id="686624"/>
    <lineage>
        <taxon>Bacteria</taxon>
        <taxon>Bacillati</taxon>
        <taxon>Actinomycetota</taxon>
        <taxon>Actinomycetes</taxon>
        <taxon>Propionibacteriales</taxon>
        <taxon>Propionibacteriaceae</taxon>
        <taxon>Tessaracoccus</taxon>
    </lineage>
</organism>
<dbReference type="Pfam" id="PF00535">
    <property type="entry name" value="Glycos_transf_2"/>
    <property type="match status" value="1"/>
</dbReference>
<reference evidence="3 4" key="1">
    <citation type="submission" date="2016-10" db="EMBL/GenBank/DDBJ databases">
        <authorList>
            <person name="de Groot N.N."/>
        </authorList>
    </citation>
    <scope>NUCLEOTIDE SEQUENCE [LARGE SCALE GENOMIC DNA]</scope>
    <source>
        <strain evidence="3 4">CGMCC 1.9159</strain>
    </source>
</reference>
<dbReference type="Proteomes" id="UP000199475">
    <property type="component" value="Unassembled WGS sequence"/>
</dbReference>
<evidence type="ECO:0000259" key="2">
    <source>
        <dbReference type="Pfam" id="PF00535"/>
    </source>
</evidence>
<feature type="compositionally biased region" description="Basic and acidic residues" evidence="1">
    <location>
        <begin position="349"/>
        <end position="359"/>
    </location>
</feature>
<dbReference type="PANTHER" id="PTHR22916">
    <property type="entry name" value="GLYCOSYLTRANSFERASE"/>
    <property type="match status" value="1"/>
</dbReference>
<gene>
    <name evidence="3" type="ORF">SAMN04488242_0246</name>
</gene>
<accession>A0A1G9HE01</accession>
<dbReference type="SUPFAM" id="SSF53448">
    <property type="entry name" value="Nucleotide-diphospho-sugar transferases"/>
    <property type="match status" value="1"/>
</dbReference>
<feature type="domain" description="Glycosyltransferase 2-like" evidence="2">
    <location>
        <begin position="6"/>
        <end position="121"/>
    </location>
</feature>
<sequence>MPPLLSVIVPAHRVAEYLPACLDSILGSTLRDLEVVVVDDGSPDETGAIADRYAQRDSRVRVLHTPNQGVGPARDDGVRAATGKYLAFADSDDLVPEDAYEALVGSLEVTGSDFAAGNAWRLLPDEGLVPSWVHKDVFDEDRPRTHLRAFPALVRDRMVWNKVFRRSFWEQGGYTFPAMRYEDYPVAIRTHLDARSVDVLSRRVYIWRQRAGEGSITQQALSVDNVRDRISSAEMVLDMVASEDEQVRDLVHAHFVAVDMTTLAHAIAAATGRDRAELRVAAVAFARRVAPRFTGVTRFSKVVYRLLRAGLPEAAAQLTRWRDLRGVLAGRRPGPSATSRAAGSPSPDTVERRDPPRLS</sequence>
<dbReference type="GO" id="GO:0016758">
    <property type="term" value="F:hexosyltransferase activity"/>
    <property type="evidence" value="ECO:0007669"/>
    <property type="project" value="UniProtKB-ARBA"/>
</dbReference>
<dbReference type="InterPro" id="IPR029044">
    <property type="entry name" value="Nucleotide-diphossugar_trans"/>
</dbReference>
<evidence type="ECO:0000256" key="1">
    <source>
        <dbReference type="SAM" id="MobiDB-lite"/>
    </source>
</evidence>